<proteinExistence type="predicted"/>
<evidence type="ECO:0000313" key="3">
    <source>
        <dbReference type="Proteomes" id="UP000824241"/>
    </source>
</evidence>
<keyword evidence="1" id="KW-1133">Transmembrane helix</keyword>
<organism evidence="2 3">
    <name type="scientific">Candidatus Faecivivens stercoravium</name>
    <dbReference type="NCBI Taxonomy" id="2840803"/>
    <lineage>
        <taxon>Bacteria</taxon>
        <taxon>Bacillati</taxon>
        <taxon>Bacillota</taxon>
        <taxon>Clostridia</taxon>
        <taxon>Eubacteriales</taxon>
        <taxon>Oscillospiraceae</taxon>
        <taxon>Oscillospiraceae incertae sedis</taxon>
        <taxon>Candidatus Faecivivens</taxon>
    </lineage>
</organism>
<dbReference type="Proteomes" id="UP000824241">
    <property type="component" value="Unassembled WGS sequence"/>
</dbReference>
<dbReference type="EMBL" id="DVHA01000137">
    <property type="protein sequence ID" value="HIR60777.1"/>
    <property type="molecule type" value="Genomic_DNA"/>
</dbReference>
<accession>A0A9D1DXE2</accession>
<reference evidence="2" key="1">
    <citation type="submission" date="2020-10" db="EMBL/GenBank/DDBJ databases">
        <authorList>
            <person name="Gilroy R."/>
        </authorList>
    </citation>
    <scope>NUCLEOTIDE SEQUENCE</scope>
    <source>
        <strain evidence="2">CHK189-12415</strain>
    </source>
</reference>
<dbReference type="AlphaFoldDB" id="A0A9D1DXE2"/>
<keyword evidence="1" id="KW-0812">Transmembrane</keyword>
<feature type="transmembrane region" description="Helical" evidence="1">
    <location>
        <begin position="12"/>
        <end position="30"/>
    </location>
</feature>
<protein>
    <submittedName>
        <fullName evidence="2">Uncharacterized protein</fullName>
    </submittedName>
</protein>
<keyword evidence="1" id="KW-0472">Membrane</keyword>
<evidence type="ECO:0000313" key="2">
    <source>
        <dbReference type="EMBL" id="HIR60777.1"/>
    </source>
</evidence>
<name>A0A9D1DXE2_9FIRM</name>
<evidence type="ECO:0000256" key="1">
    <source>
        <dbReference type="SAM" id="Phobius"/>
    </source>
</evidence>
<sequence>MAKNCLGFDSWHTIFSAMFITHWFFFWQIVSNFCKVVPDTDSRISGQKNSRIYRELQPAEKVFLSIFWVLRTLRDQWQSCGQLRKYGMYLPAKELCSLDSRDFLKKIE</sequence>
<reference evidence="2" key="2">
    <citation type="journal article" date="2021" name="PeerJ">
        <title>Extensive microbial diversity within the chicken gut microbiome revealed by metagenomics and culture.</title>
        <authorList>
            <person name="Gilroy R."/>
            <person name="Ravi A."/>
            <person name="Getino M."/>
            <person name="Pursley I."/>
            <person name="Horton D.L."/>
            <person name="Alikhan N.F."/>
            <person name="Baker D."/>
            <person name="Gharbi K."/>
            <person name="Hall N."/>
            <person name="Watson M."/>
            <person name="Adriaenssens E.M."/>
            <person name="Foster-Nyarko E."/>
            <person name="Jarju S."/>
            <person name="Secka A."/>
            <person name="Antonio M."/>
            <person name="Oren A."/>
            <person name="Chaudhuri R.R."/>
            <person name="La Ragione R."/>
            <person name="Hildebrand F."/>
            <person name="Pallen M.J."/>
        </authorList>
    </citation>
    <scope>NUCLEOTIDE SEQUENCE</scope>
    <source>
        <strain evidence="2">CHK189-12415</strain>
    </source>
</reference>
<comment type="caution">
    <text evidence="2">The sequence shown here is derived from an EMBL/GenBank/DDBJ whole genome shotgun (WGS) entry which is preliminary data.</text>
</comment>
<gene>
    <name evidence="2" type="ORF">IAB37_04305</name>
</gene>